<dbReference type="AlphaFoldDB" id="A0A0L7LM45"/>
<accession>A0A0L7LM45</accession>
<dbReference type="InterPro" id="IPR057251">
    <property type="entry name" value="FP_C"/>
</dbReference>
<reference evidence="4 5" key="1">
    <citation type="journal article" date="2015" name="Genome Biol. Evol.">
        <title>The genome of winter moth (Operophtera brumata) provides a genomic perspective on sexual dimorphism and phenology.</title>
        <authorList>
            <person name="Derks M.F."/>
            <person name="Smit S."/>
            <person name="Salis L."/>
            <person name="Schijlen E."/>
            <person name="Bossers A."/>
            <person name="Mateman C."/>
            <person name="Pijl A.S."/>
            <person name="de Ridder D."/>
            <person name="Groenen M.A."/>
            <person name="Visser M.E."/>
            <person name="Megens H.J."/>
        </authorList>
    </citation>
    <scope>NUCLEOTIDE SEQUENCE [LARGE SCALE GENOMIC DNA]</scope>
    <source>
        <strain evidence="4">WM2013NL</strain>
        <tissue evidence="4">Head and thorax</tissue>
    </source>
</reference>
<evidence type="ECO:0000256" key="2">
    <source>
        <dbReference type="SAM" id="MobiDB-lite"/>
    </source>
</evidence>
<dbReference type="EMBL" id="JTDY01000601">
    <property type="protein sequence ID" value="KOB76500.1"/>
    <property type="molecule type" value="Genomic_DNA"/>
</dbReference>
<organism evidence="4 5">
    <name type="scientific">Operophtera brumata</name>
    <name type="common">Winter moth</name>
    <name type="synonym">Phalaena brumata</name>
    <dbReference type="NCBI Taxonomy" id="104452"/>
    <lineage>
        <taxon>Eukaryota</taxon>
        <taxon>Metazoa</taxon>
        <taxon>Ecdysozoa</taxon>
        <taxon>Arthropoda</taxon>
        <taxon>Hexapoda</taxon>
        <taxon>Insecta</taxon>
        <taxon>Pterygota</taxon>
        <taxon>Neoptera</taxon>
        <taxon>Endopterygota</taxon>
        <taxon>Lepidoptera</taxon>
        <taxon>Glossata</taxon>
        <taxon>Ditrysia</taxon>
        <taxon>Geometroidea</taxon>
        <taxon>Geometridae</taxon>
        <taxon>Larentiinae</taxon>
        <taxon>Operophtera</taxon>
    </lineage>
</organism>
<protein>
    <submittedName>
        <fullName evidence="4">Zinc finger DNA binding protein</fullName>
    </submittedName>
</protein>
<feature type="domain" description="FP protein C-terminal" evidence="3">
    <location>
        <begin position="243"/>
        <end position="284"/>
    </location>
</feature>
<keyword evidence="1" id="KW-0175">Coiled coil</keyword>
<gene>
    <name evidence="4" type="ORF">OBRU01_05571</name>
</gene>
<feature type="compositionally biased region" description="Polar residues" evidence="2">
    <location>
        <begin position="8"/>
        <end position="19"/>
    </location>
</feature>
<dbReference type="SUPFAM" id="SSF57997">
    <property type="entry name" value="Tropomyosin"/>
    <property type="match status" value="1"/>
</dbReference>
<proteinExistence type="predicted"/>
<feature type="region of interest" description="Disordered" evidence="2">
    <location>
        <begin position="1"/>
        <end position="23"/>
    </location>
</feature>
<sequence length="314" mass="36026">MPPKIDVISTSDSEVAKTSSKGHAKLLRHASAKRVRVSDDEDEDRFLLFKNEIKEIVSSLKKRLDSLEKNISDINGKSDLIQNSNKEIEKSIELVSGQVLDVQKKIENLDDERKKMSAQIYTLEYKLENYERLSKKYCIEIRNAPKNTKETKSYLFHMINKLNVTLDLQNTGCTIQPRDVYRLPNKGNATSSTIVVELFTIVEKETLLRNVKIFSRNRSDQLNSGALGFKEPRTPIYISEHLTSHAKRLLHLARDFAKTEGYQFCWTSGGRVFLRKKENASHILIGLVEEYQCRVEVETSPEHGSMAFTSLWQS</sequence>
<dbReference type="Pfam" id="PF25298">
    <property type="entry name" value="Baculo_FP_2nd"/>
    <property type="match status" value="1"/>
</dbReference>
<evidence type="ECO:0000313" key="4">
    <source>
        <dbReference type="EMBL" id="KOB76500.1"/>
    </source>
</evidence>
<feature type="coiled-coil region" evidence="1">
    <location>
        <begin position="50"/>
        <end position="119"/>
    </location>
</feature>
<evidence type="ECO:0000259" key="3">
    <source>
        <dbReference type="Pfam" id="PF25298"/>
    </source>
</evidence>
<dbReference type="Gene3D" id="1.10.287.950">
    <property type="entry name" value="Methyl-accepting chemotaxis protein"/>
    <property type="match status" value="1"/>
</dbReference>
<name>A0A0L7LM45_OPEBR</name>
<evidence type="ECO:0000313" key="5">
    <source>
        <dbReference type="Proteomes" id="UP000037510"/>
    </source>
</evidence>
<evidence type="ECO:0000256" key="1">
    <source>
        <dbReference type="SAM" id="Coils"/>
    </source>
</evidence>
<dbReference type="Proteomes" id="UP000037510">
    <property type="component" value="Unassembled WGS sequence"/>
</dbReference>
<comment type="caution">
    <text evidence="4">The sequence shown here is derived from an EMBL/GenBank/DDBJ whole genome shotgun (WGS) entry which is preliminary data.</text>
</comment>
<keyword evidence="5" id="KW-1185">Reference proteome</keyword>